<evidence type="ECO:0000259" key="5">
    <source>
        <dbReference type="PROSITE" id="PS50887"/>
    </source>
</evidence>
<dbReference type="SUPFAM" id="SSF55073">
    <property type="entry name" value="Nucleotide cyclase"/>
    <property type="match status" value="1"/>
</dbReference>
<sequence length="450" mass="48686">MKRLPQALGIRARLWLAAALPAVLVTLALLWLFMDRHERNLAEAVADRVRANALQMASAAEFGLFVGDRQNLQRQVNQLFESAPELLGVAVIPADGQYRVVAGKLPAQLPPFSDEVITEFGDVLTVSVPVHYTAIQMDDPFALTPALRAGMAPRGLAGQVVVIYDLDKLRGQRRDLLIWAVLVTAGALGLASILSALMASSVTRPMASVSKVVEQIGLGHLHERADVEAAGPLASLSRGINAMASRIAMTQEDLRQQVAAATRELRLQKEAAEQAARIDALTGVASRRAFTERAELEIQRALRYSQPLSVVMVDLDRFKRVNDTYGHAVGDAVLVSFAQALMHEVREVDMVGRLGGEEFAVLLPGIEGQEAVRVAERMRQAVEARALTVGGQALHFTASFGVADFDGVDVNLPGLLARADSALYQAKHTGRNRVVYADDTLPAFEDTRPA</sequence>
<dbReference type="GO" id="GO:0005886">
    <property type="term" value="C:plasma membrane"/>
    <property type="evidence" value="ECO:0007669"/>
    <property type="project" value="TreeGrafter"/>
</dbReference>
<evidence type="ECO:0000313" key="7">
    <source>
        <dbReference type="Proteomes" id="UP000295510"/>
    </source>
</evidence>
<dbReference type="PROSITE" id="PS50885">
    <property type="entry name" value="HAMP"/>
    <property type="match status" value="1"/>
</dbReference>
<dbReference type="PROSITE" id="PS50887">
    <property type="entry name" value="GGDEF"/>
    <property type="match status" value="1"/>
</dbReference>
<dbReference type="InterPro" id="IPR050469">
    <property type="entry name" value="Diguanylate_Cyclase"/>
</dbReference>
<dbReference type="Pfam" id="PF00672">
    <property type="entry name" value="HAMP"/>
    <property type="match status" value="1"/>
</dbReference>
<dbReference type="Proteomes" id="UP000295510">
    <property type="component" value="Unassembled WGS sequence"/>
</dbReference>
<dbReference type="GO" id="GO:0043709">
    <property type="term" value="P:cell adhesion involved in single-species biofilm formation"/>
    <property type="evidence" value="ECO:0007669"/>
    <property type="project" value="TreeGrafter"/>
</dbReference>
<keyword evidence="3" id="KW-0472">Membrane</keyword>
<evidence type="ECO:0000256" key="2">
    <source>
        <dbReference type="ARBA" id="ARBA00034247"/>
    </source>
</evidence>
<dbReference type="GO" id="GO:0052621">
    <property type="term" value="F:diguanylate cyclase activity"/>
    <property type="evidence" value="ECO:0007669"/>
    <property type="project" value="UniProtKB-EC"/>
</dbReference>
<dbReference type="NCBIfam" id="TIGR00254">
    <property type="entry name" value="GGDEF"/>
    <property type="match status" value="1"/>
</dbReference>
<organism evidence="6 7">
    <name type="scientific">Tepidicella xavieri</name>
    <dbReference type="NCBI Taxonomy" id="360241"/>
    <lineage>
        <taxon>Bacteria</taxon>
        <taxon>Pseudomonadati</taxon>
        <taxon>Pseudomonadota</taxon>
        <taxon>Betaproteobacteria</taxon>
        <taxon>Burkholderiales</taxon>
        <taxon>Tepidicella</taxon>
    </lineage>
</organism>
<dbReference type="Pfam" id="PF00990">
    <property type="entry name" value="GGDEF"/>
    <property type="match status" value="1"/>
</dbReference>
<dbReference type="Gene3D" id="3.30.70.270">
    <property type="match status" value="1"/>
</dbReference>
<evidence type="ECO:0000313" key="6">
    <source>
        <dbReference type="EMBL" id="TDQ41325.1"/>
    </source>
</evidence>
<feature type="domain" description="HAMP" evidence="4">
    <location>
        <begin position="200"/>
        <end position="252"/>
    </location>
</feature>
<dbReference type="SMART" id="SM00304">
    <property type="entry name" value="HAMP"/>
    <property type="match status" value="1"/>
</dbReference>
<name>A0A4R6U9H1_9BURK</name>
<dbReference type="GO" id="GO:1902201">
    <property type="term" value="P:negative regulation of bacterial-type flagellum-dependent cell motility"/>
    <property type="evidence" value="ECO:0007669"/>
    <property type="project" value="TreeGrafter"/>
</dbReference>
<feature type="transmembrane region" description="Helical" evidence="3">
    <location>
        <begin position="12"/>
        <end position="33"/>
    </location>
</feature>
<dbReference type="CDD" id="cd06225">
    <property type="entry name" value="HAMP"/>
    <property type="match status" value="1"/>
</dbReference>
<proteinExistence type="predicted"/>
<dbReference type="SMART" id="SM00267">
    <property type="entry name" value="GGDEF"/>
    <property type="match status" value="1"/>
</dbReference>
<dbReference type="CDD" id="cd01949">
    <property type="entry name" value="GGDEF"/>
    <property type="match status" value="1"/>
</dbReference>
<dbReference type="EMBL" id="SNYL01000012">
    <property type="protein sequence ID" value="TDQ41325.1"/>
    <property type="molecule type" value="Genomic_DNA"/>
</dbReference>
<dbReference type="PANTHER" id="PTHR45138:SF9">
    <property type="entry name" value="DIGUANYLATE CYCLASE DGCM-RELATED"/>
    <property type="match status" value="1"/>
</dbReference>
<dbReference type="InterPro" id="IPR043128">
    <property type="entry name" value="Rev_trsase/Diguanyl_cyclase"/>
</dbReference>
<dbReference type="OrthoDB" id="9814866at2"/>
<dbReference type="EC" id="2.7.7.65" evidence="1"/>
<accession>A0A4R6U9H1</accession>
<dbReference type="RefSeq" id="WP_133598244.1">
    <property type="nucleotide sequence ID" value="NZ_SNYL01000012.1"/>
</dbReference>
<comment type="catalytic activity">
    <reaction evidence="2">
        <text>2 GTP = 3',3'-c-di-GMP + 2 diphosphate</text>
        <dbReference type="Rhea" id="RHEA:24898"/>
        <dbReference type="ChEBI" id="CHEBI:33019"/>
        <dbReference type="ChEBI" id="CHEBI:37565"/>
        <dbReference type="ChEBI" id="CHEBI:58805"/>
        <dbReference type="EC" id="2.7.7.65"/>
    </reaction>
</comment>
<feature type="transmembrane region" description="Helical" evidence="3">
    <location>
        <begin position="176"/>
        <end position="199"/>
    </location>
</feature>
<dbReference type="GO" id="GO:0007165">
    <property type="term" value="P:signal transduction"/>
    <property type="evidence" value="ECO:0007669"/>
    <property type="project" value="InterPro"/>
</dbReference>
<comment type="caution">
    <text evidence="6">The sequence shown here is derived from an EMBL/GenBank/DDBJ whole genome shotgun (WGS) entry which is preliminary data.</text>
</comment>
<feature type="domain" description="GGDEF" evidence="5">
    <location>
        <begin position="306"/>
        <end position="439"/>
    </location>
</feature>
<reference evidence="6 7" key="1">
    <citation type="submission" date="2019-03" db="EMBL/GenBank/DDBJ databases">
        <title>Genomic Encyclopedia of Type Strains, Phase IV (KMG-IV): sequencing the most valuable type-strain genomes for metagenomic binning, comparative biology and taxonomic classification.</title>
        <authorList>
            <person name="Goeker M."/>
        </authorList>
    </citation>
    <scope>NUCLEOTIDE SEQUENCE [LARGE SCALE GENOMIC DNA]</scope>
    <source>
        <strain evidence="6 7">DSM 19605</strain>
    </source>
</reference>
<keyword evidence="3" id="KW-0812">Transmembrane</keyword>
<dbReference type="Gene3D" id="6.10.340.10">
    <property type="match status" value="1"/>
</dbReference>
<keyword evidence="3" id="KW-1133">Transmembrane helix</keyword>
<dbReference type="FunFam" id="3.30.70.270:FF:000001">
    <property type="entry name" value="Diguanylate cyclase domain protein"/>
    <property type="match status" value="1"/>
</dbReference>
<dbReference type="PANTHER" id="PTHR45138">
    <property type="entry name" value="REGULATORY COMPONENTS OF SENSORY TRANSDUCTION SYSTEM"/>
    <property type="match status" value="1"/>
</dbReference>
<evidence type="ECO:0000259" key="4">
    <source>
        <dbReference type="PROSITE" id="PS50885"/>
    </source>
</evidence>
<protein>
    <recommendedName>
        <fullName evidence="1">diguanylate cyclase</fullName>
        <ecNumber evidence="1">2.7.7.65</ecNumber>
    </recommendedName>
</protein>
<evidence type="ECO:0000256" key="3">
    <source>
        <dbReference type="SAM" id="Phobius"/>
    </source>
</evidence>
<evidence type="ECO:0000256" key="1">
    <source>
        <dbReference type="ARBA" id="ARBA00012528"/>
    </source>
</evidence>
<keyword evidence="7" id="KW-1185">Reference proteome</keyword>
<dbReference type="InterPro" id="IPR003660">
    <property type="entry name" value="HAMP_dom"/>
</dbReference>
<dbReference type="InterPro" id="IPR000160">
    <property type="entry name" value="GGDEF_dom"/>
</dbReference>
<dbReference type="InterPro" id="IPR029787">
    <property type="entry name" value="Nucleotide_cyclase"/>
</dbReference>
<gene>
    <name evidence="6" type="ORF">DFR43_1122</name>
</gene>
<dbReference type="AlphaFoldDB" id="A0A4R6U9H1"/>